<dbReference type="PANTHER" id="PTHR12998:SF0">
    <property type="entry name" value="TRNA:M(4)X MODIFICATION ENZYME TRM13 HOMOLOG"/>
    <property type="match status" value="1"/>
</dbReference>
<evidence type="ECO:0000256" key="10">
    <source>
        <dbReference type="ARBA" id="ARBA00022691"/>
    </source>
</evidence>
<keyword evidence="15" id="KW-0238">DNA-binding</keyword>
<dbReference type="SUPFAM" id="SSF47113">
    <property type="entry name" value="Histone-fold"/>
    <property type="match status" value="1"/>
</dbReference>
<keyword evidence="9 19" id="KW-0808">Transferase</keyword>
<evidence type="ECO:0000256" key="20">
    <source>
        <dbReference type="SAM" id="MobiDB-lite"/>
    </source>
</evidence>
<dbReference type="PROSITE" id="PS00959">
    <property type="entry name" value="HISTONE_H3_2"/>
    <property type="match status" value="1"/>
</dbReference>
<evidence type="ECO:0000256" key="7">
    <source>
        <dbReference type="ARBA" id="ARBA00022454"/>
    </source>
</evidence>
<evidence type="ECO:0000259" key="21">
    <source>
        <dbReference type="PROSITE" id="PS51800"/>
    </source>
</evidence>
<evidence type="ECO:0000256" key="3">
    <source>
        <dbReference type="ARBA" id="ARBA00005265"/>
    </source>
</evidence>
<feature type="domain" description="CHHC U11-48K-type" evidence="21">
    <location>
        <begin position="83"/>
        <end position="110"/>
    </location>
</feature>
<accession>A0ABQ8F8E0</accession>
<comment type="catalytic activity">
    <reaction evidence="18 19">
        <text>adenosine(4) in tRNA(His) + S-adenosyl-L-methionine = 2'-O-methyladenosine(4) in tRNA(His) + S-adenosyl-L-homocysteine + H(+)</text>
        <dbReference type="Rhea" id="RHEA:43196"/>
        <dbReference type="Rhea" id="RHEA-COMP:10401"/>
        <dbReference type="Rhea" id="RHEA-COMP:10402"/>
        <dbReference type="ChEBI" id="CHEBI:15378"/>
        <dbReference type="ChEBI" id="CHEBI:57856"/>
        <dbReference type="ChEBI" id="CHEBI:59789"/>
        <dbReference type="ChEBI" id="CHEBI:74411"/>
        <dbReference type="ChEBI" id="CHEBI:74477"/>
        <dbReference type="EC" id="2.1.1.225"/>
    </reaction>
</comment>
<comment type="similarity">
    <text evidence="3 19">Belongs to the methyltransferase TRM13 family.</text>
</comment>
<keyword evidence="23" id="KW-1185">Reference proteome</keyword>
<keyword evidence="13 19" id="KW-0863">Zinc-finger</keyword>
<dbReference type="InterPro" id="IPR021721">
    <property type="entry name" value="Znf_CCCH-type_TRM13"/>
</dbReference>
<evidence type="ECO:0000256" key="1">
    <source>
        <dbReference type="ARBA" id="ARBA00002267"/>
    </source>
</evidence>
<dbReference type="InterPro" id="IPR022776">
    <property type="entry name" value="TRM13/UPF0224_CHHC_Znf_dom"/>
</dbReference>
<evidence type="ECO:0000256" key="18">
    <source>
        <dbReference type="ARBA" id="ARBA00049393"/>
    </source>
</evidence>
<evidence type="ECO:0000256" key="9">
    <source>
        <dbReference type="ARBA" id="ARBA00022679"/>
    </source>
</evidence>
<keyword evidence="8 19" id="KW-0489">Methyltransferase</keyword>
<proteinExistence type="inferred from homology"/>
<evidence type="ECO:0000256" key="11">
    <source>
        <dbReference type="ARBA" id="ARBA00022694"/>
    </source>
</evidence>
<comment type="function">
    <text evidence="1 19">tRNA methylase which 2'-O-methylates cytidine(4) in tRNA(Pro) and tRNA(Gly)(GCC), and adenosine(4) in tRNA(His).</text>
</comment>
<dbReference type="PRINTS" id="PR00622">
    <property type="entry name" value="HISTONEH3"/>
</dbReference>
<dbReference type="SMART" id="SM00428">
    <property type="entry name" value="H3"/>
    <property type="match status" value="1"/>
</dbReference>
<keyword evidence="11 19" id="KW-0819">tRNA processing</keyword>
<keyword evidence="7" id="KW-0158">Chromosome</keyword>
<dbReference type="Proteomes" id="UP001648503">
    <property type="component" value="Unassembled WGS sequence"/>
</dbReference>
<dbReference type="InterPro" id="IPR007871">
    <property type="entry name" value="Methyltransferase_TRM13"/>
</dbReference>
<evidence type="ECO:0000313" key="22">
    <source>
        <dbReference type="EMBL" id="KAH6593997.1"/>
    </source>
</evidence>
<evidence type="ECO:0000313" key="23">
    <source>
        <dbReference type="Proteomes" id="UP001648503"/>
    </source>
</evidence>
<dbReference type="PANTHER" id="PTHR12998">
    <property type="entry name" value="TRNA:M(4)X MODIFICATION ENZYME TRM13 HOMOLOG"/>
    <property type="match status" value="1"/>
</dbReference>
<dbReference type="InterPro" id="IPR039044">
    <property type="entry name" value="Trm13"/>
</dbReference>
<dbReference type="InterPro" id="IPR007125">
    <property type="entry name" value="H2A/H2B/H3"/>
</dbReference>
<dbReference type="Pfam" id="PF00125">
    <property type="entry name" value="Histone"/>
    <property type="match status" value="1"/>
</dbReference>
<dbReference type="Gene3D" id="1.10.20.10">
    <property type="entry name" value="Histone, subunit A"/>
    <property type="match status" value="1"/>
</dbReference>
<evidence type="ECO:0000256" key="17">
    <source>
        <dbReference type="ARBA" id="ARBA00048635"/>
    </source>
</evidence>
<evidence type="ECO:0000256" key="15">
    <source>
        <dbReference type="ARBA" id="ARBA00023269"/>
    </source>
</evidence>
<comment type="caution">
    <text evidence="22">The sequence shown here is derived from an EMBL/GenBank/DDBJ whole genome shotgun (WGS) entry which is preliminary data.</text>
</comment>
<evidence type="ECO:0000256" key="19">
    <source>
        <dbReference type="RuleBase" id="RU367103"/>
    </source>
</evidence>
<comment type="subcellular location">
    <subcellularLocation>
        <location evidence="2">Chromosome</location>
    </subcellularLocation>
</comment>
<dbReference type="InterPro" id="IPR009072">
    <property type="entry name" value="Histone-fold"/>
</dbReference>
<name>A0ABQ8F8E0_9FUNG</name>
<evidence type="ECO:0000256" key="8">
    <source>
        <dbReference type="ARBA" id="ARBA00022603"/>
    </source>
</evidence>
<evidence type="ECO:0000256" key="4">
    <source>
        <dbReference type="ARBA" id="ARBA00010343"/>
    </source>
</evidence>
<keyword evidence="10 19" id="KW-0949">S-adenosyl-L-methionine</keyword>
<evidence type="ECO:0000256" key="12">
    <source>
        <dbReference type="ARBA" id="ARBA00022723"/>
    </source>
</evidence>
<evidence type="ECO:0000256" key="6">
    <source>
        <dbReference type="ARBA" id="ARBA00015883"/>
    </source>
</evidence>
<gene>
    <name evidence="22" type="ORF">BASA50_006906</name>
</gene>
<dbReference type="CDD" id="cd22911">
    <property type="entry name" value="HFD_H3"/>
    <property type="match status" value="1"/>
</dbReference>
<keyword evidence="12 19" id="KW-0479">Metal-binding</keyword>
<comment type="similarity">
    <text evidence="4">Belongs to the histone H3 family.</text>
</comment>
<evidence type="ECO:0000256" key="14">
    <source>
        <dbReference type="ARBA" id="ARBA00022833"/>
    </source>
</evidence>
<evidence type="ECO:0000256" key="16">
    <source>
        <dbReference type="ARBA" id="ARBA00048165"/>
    </source>
</evidence>
<feature type="region of interest" description="Disordered" evidence="20">
    <location>
        <begin position="1"/>
        <end position="26"/>
    </location>
</feature>
<dbReference type="PROSITE" id="PS51800">
    <property type="entry name" value="ZF_CHHC_U11_48K"/>
    <property type="match status" value="1"/>
</dbReference>
<evidence type="ECO:0000256" key="2">
    <source>
        <dbReference type="ARBA" id="ARBA00004286"/>
    </source>
</evidence>
<organism evidence="22 23">
    <name type="scientific">Batrachochytrium salamandrivorans</name>
    <dbReference type="NCBI Taxonomy" id="1357716"/>
    <lineage>
        <taxon>Eukaryota</taxon>
        <taxon>Fungi</taxon>
        <taxon>Fungi incertae sedis</taxon>
        <taxon>Chytridiomycota</taxon>
        <taxon>Chytridiomycota incertae sedis</taxon>
        <taxon>Chytridiomycetes</taxon>
        <taxon>Rhizophydiales</taxon>
        <taxon>Rhizophydiales incertae sedis</taxon>
        <taxon>Batrachochytrium</taxon>
    </lineage>
</organism>
<comment type="catalytic activity">
    <reaction evidence="17 19">
        <text>cytidine(4) in tRNA(Gly)(GCC) + S-adenosyl-L-methionine = 2'-O-methylcytidine(4) in tRNA(Gly)(GCC) + S-adenosyl-L-homocysteine + H(+)</text>
        <dbReference type="Rhea" id="RHEA:43192"/>
        <dbReference type="Rhea" id="RHEA-COMP:10399"/>
        <dbReference type="Rhea" id="RHEA-COMP:10400"/>
        <dbReference type="ChEBI" id="CHEBI:15378"/>
        <dbReference type="ChEBI" id="CHEBI:57856"/>
        <dbReference type="ChEBI" id="CHEBI:59789"/>
        <dbReference type="ChEBI" id="CHEBI:74495"/>
        <dbReference type="ChEBI" id="CHEBI:82748"/>
        <dbReference type="EC" id="2.1.1.225"/>
    </reaction>
</comment>
<dbReference type="Pfam" id="PF05206">
    <property type="entry name" value="TRM13"/>
    <property type="match status" value="1"/>
</dbReference>
<dbReference type="EC" id="2.1.1.225" evidence="5 19"/>
<comment type="catalytic activity">
    <reaction evidence="16 19">
        <text>cytidine(4) in tRNA(Pro) + S-adenosyl-L-methionine = 2'-O-methylcytidine(4) in tRNA(Pro) + S-adenosyl-L-homocysteine + H(+)</text>
        <dbReference type="Rhea" id="RHEA:32767"/>
        <dbReference type="Rhea" id="RHEA-COMP:10397"/>
        <dbReference type="Rhea" id="RHEA-COMP:10398"/>
        <dbReference type="ChEBI" id="CHEBI:15378"/>
        <dbReference type="ChEBI" id="CHEBI:57856"/>
        <dbReference type="ChEBI" id="CHEBI:59789"/>
        <dbReference type="ChEBI" id="CHEBI:74495"/>
        <dbReference type="ChEBI" id="CHEBI:82748"/>
        <dbReference type="EC" id="2.1.1.225"/>
    </reaction>
</comment>
<dbReference type="InterPro" id="IPR000164">
    <property type="entry name" value="Histone_H3/CENP-A"/>
</dbReference>
<reference evidence="22 23" key="1">
    <citation type="submission" date="2021-02" db="EMBL/GenBank/DDBJ databases">
        <title>Variation within the Batrachochytrium salamandrivorans European outbreak.</title>
        <authorList>
            <person name="Kelly M."/>
            <person name="Pasmans F."/>
            <person name="Shea T.P."/>
            <person name="Munoz J.F."/>
            <person name="Carranza S."/>
            <person name="Cuomo C.A."/>
            <person name="Martel A."/>
        </authorList>
    </citation>
    <scope>NUCLEOTIDE SEQUENCE [LARGE SCALE GENOMIC DNA]</scope>
    <source>
        <strain evidence="22 23">AMFP18/2</strain>
    </source>
</reference>
<evidence type="ECO:0000256" key="13">
    <source>
        <dbReference type="ARBA" id="ARBA00022771"/>
    </source>
</evidence>
<dbReference type="Pfam" id="PF11722">
    <property type="entry name" value="zf-TRM13_CCCH"/>
    <property type="match status" value="1"/>
</dbReference>
<sequence length="599" mass="66787">MSTDHKEVDSNGVDHSPIPKVPVPTKTKPFKSSIPFVRPLPLPKRCHYWLEKKLRYCTLQVKQDQIMCIEHELEEGSNTKSDRMKCPYNHRHSVRQIDMHKHVLVCPSRPPPPPAYHSENINCGSAQCANLGSAAGRSAKLLQTLTHDDLQIFSKMIRKCYHDLTLREENLYLQSGIPLVVLNHESLAERLSETNHGKHAIQQASLMGHLHSKGLIKRGTCYAEFGCGKAEMSKFIYSTVPVDTRYLLIDRKVMKLKIDKVFRANAKWERVTLDIKDLYFRGIEDVNQLPVVAVSKHLCGVATDLSLRCLSRYIKDSAASSPPLPRLDGMVIALCCHQLCRYADYVNPDFLAVCHISEGDFDLLVAVSTWALCGEQSGFGADTASKHSQNVSMADIAIDATCAEESVVGSNELLIDGSGGSKEHWSGMSFLERESLGIICKRLLDIGRCDYVRNHLGLKCELVHDAVQTVAATAATATTTTFIVQMVRHSPAKRTMSGPASVVKRKLAAAKLVPVPTSIVTKTRRYRPGTVALREIRKYQKSTDLLLRKLPFARLVKEVSAEMASIRLSSVFTPRWQAHAILALQEATEAYLVHLFEDA</sequence>
<dbReference type="EMBL" id="JAFCIX010000340">
    <property type="protein sequence ID" value="KAH6593997.1"/>
    <property type="molecule type" value="Genomic_DNA"/>
</dbReference>
<evidence type="ECO:0000256" key="5">
    <source>
        <dbReference type="ARBA" id="ARBA00012810"/>
    </source>
</evidence>
<protein>
    <recommendedName>
        <fullName evidence="6 19">tRNA:m(4)X modification enzyme TRM13</fullName>
        <ecNumber evidence="5 19">2.1.1.225</ecNumber>
    </recommendedName>
</protein>
<keyword evidence="15" id="KW-0544">Nucleosome core</keyword>
<keyword evidence="14 19" id="KW-0862">Zinc</keyword>